<proteinExistence type="predicted"/>
<reference evidence="2" key="1">
    <citation type="journal article" date="2021" name="Open Biol.">
        <title>Shared evolutionary footprints suggest mitochondrial oxidative damage underlies multiple complex I losses in fungi.</title>
        <authorList>
            <person name="Schikora-Tamarit M.A."/>
            <person name="Marcet-Houben M."/>
            <person name="Nosek J."/>
            <person name="Gabaldon T."/>
        </authorList>
    </citation>
    <scope>NUCLEOTIDE SEQUENCE</scope>
    <source>
        <strain evidence="2">NCAIM Y.01608</strain>
    </source>
</reference>
<keyword evidence="1" id="KW-0472">Membrane</keyword>
<evidence type="ECO:0000313" key="2">
    <source>
        <dbReference type="EMBL" id="KAH3661148.1"/>
    </source>
</evidence>
<organism evidence="2 3">
    <name type="scientific">Ogataea polymorpha</name>
    <dbReference type="NCBI Taxonomy" id="460523"/>
    <lineage>
        <taxon>Eukaryota</taxon>
        <taxon>Fungi</taxon>
        <taxon>Dikarya</taxon>
        <taxon>Ascomycota</taxon>
        <taxon>Saccharomycotina</taxon>
        <taxon>Pichiomycetes</taxon>
        <taxon>Pichiales</taxon>
        <taxon>Pichiaceae</taxon>
        <taxon>Ogataea</taxon>
    </lineage>
</organism>
<accession>A0A9P8NVN1</accession>
<protein>
    <submittedName>
        <fullName evidence="2">Uncharacterized protein</fullName>
    </submittedName>
</protein>
<dbReference type="AlphaFoldDB" id="A0A9P8NVN1"/>
<dbReference type="Proteomes" id="UP000788993">
    <property type="component" value="Unassembled WGS sequence"/>
</dbReference>
<keyword evidence="1" id="KW-0812">Transmembrane</keyword>
<comment type="caution">
    <text evidence="2">The sequence shown here is derived from an EMBL/GenBank/DDBJ whole genome shotgun (WGS) entry which is preliminary data.</text>
</comment>
<gene>
    <name evidence="2" type="ORF">OGATHE_005481</name>
</gene>
<evidence type="ECO:0000313" key="3">
    <source>
        <dbReference type="Proteomes" id="UP000788993"/>
    </source>
</evidence>
<reference evidence="2" key="2">
    <citation type="submission" date="2021-01" db="EMBL/GenBank/DDBJ databases">
        <authorList>
            <person name="Schikora-Tamarit M.A."/>
        </authorList>
    </citation>
    <scope>NUCLEOTIDE SEQUENCE</scope>
    <source>
        <strain evidence="2">NCAIM Y.01608</strain>
    </source>
</reference>
<keyword evidence="1" id="KW-1133">Transmembrane helix</keyword>
<keyword evidence="3" id="KW-1185">Reference proteome</keyword>
<evidence type="ECO:0000256" key="1">
    <source>
        <dbReference type="SAM" id="Phobius"/>
    </source>
</evidence>
<dbReference type="EMBL" id="JAEUBD010001468">
    <property type="protein sequence ID" value="KAH3661148.1"/>
    <property type="molecule type" value="Genomic_DNA"/>
</dbReference>
<sequence>MFCPIYQFFNQSSNEVVTKKRLHQLQHDGYLIGIALLRTRSTVSLDDKNEYELTYLSRKNSSRASKLSTSMSPISKFKLSSALINLRASLKSSCFNRISISRITDVTNRSKIVLSLMTIFLYLSSCLYICMNLPKPAKSMDWSNGLLISLNTASD</sequence>
<name>A0A9P8NVN1_9ASCO</name>
<feature type="transmembrane region" description="Helical" evidence="1">
    <location>
        <begin position="112"/>
        <end position="130"/>
    </location>
</feature>